<reference evidence="1 2" key="1">
    <citation type="journal article" date="2012" name="ISME J.">
        <title>Nitrification expanded: discovery, physiology and genomics of a nitrite-oxidizing bacterium from the phylum Chloroflexi.</title>
        <authorList>
            <person name="Sorokin D.Y."/>
            <person name="Lucker S."/>
            <person name="Vejmelkova D."/>
            <person name="Kostrikina N.A."/>
            <person name="Kleerebezem R."/>
            <person name="Rijpstra W.I."/>
            <person name="Damste J.S."/>
            <person name="Le Paslier D."/>
            <person name="Muyzer G."/>
            <person name="Wagner M."/>
            <person name="van Loosdrecht M.C."/>
            <person name="Daims H."/>
        </authorList>
    </citation>
    <scope>NUCLEOTIDE SEQUENCE [LARGE SCALE GENOMIC DNA]</scope>
    <source>
        <strain evidence="2">none</strain>
    </source>
</reference>
<gene>
    <name evidence="1" type="ORF">NITHO_4420007</name>
</gene>
<comment type="caution">
    <text evidence="1">The sequence shown here is derived from an EMBL/GenBank/DDBJ whole genome shotgun (WGS) entry which is preliminary data.</text>
</comment>
<evidence type="ECO:0000313" key="1">
    <source>
        <dbReference type="EMBL" id="CCF85069.1"/>
    </source>
</evidence>
<protein>
    <submittedName>
        <fullName evidence="1">Uncharacterized protein</fullName>
    </submittedName>
</protein>
<dbReference type="Proteomes" id="UP000004221">
    <property type="component" value="Unassembled WGS sequence"/>
</dbReference>
<name>I4EK57_9BACT</name>
<dbReference type="AlphaFoldDB" id="I4EK57"/>
<evidence type="ECO:0000313" key="2">
    <source>
        <dbReference type="Proteomes" id="UP000004221"/>
    </source>
</evidence>
<dbReference type="RefSeq" id="WP_008479715.1">
    <property type="nucleotide sequence ID" value="NZ_CAGS01000382.1"/>
</dbReference>
<keyword evidence="2" id="KW-1185">Reference proteome</keyword>
<sequence length="67" mass="7497">MEEQSGMLADRLEQLFSRANIEEIECEKPNQWKVETRDGKKYKGSTLREALQQVPGMTSGPGGRSAV</sequence>
<proteinExistence type="predicted"/>
<dbReference type="EMBL" id="CAGS01000382">
    <property type="protein sequence ID" value="CCF85069.1"/>
    <property type="molecule type" value="Genomic_DNA"/>
</dbReference>
<organism evidence="1 2">
    <name type="scientific">Nitrolancea hollandica Lb</name>
    <dbReference type="NCBI Taxonomy" id="1129897"/>
    <lineage>
        <taxon>Bacteria</taxon>
        <taxon>Pseudomonadati</taxon>
        <taxon>Thermomicrobiota</taxon>
        <taxon>Thermomicrobia</taxon>
        <taxon>Sphaerobacterales</taxon>
        <taxon>Sphaerobacterineae</taxon>
        <taxon>Sphaerobacteraceae</taxon>
        <taxon>Nitrolancea</taxon>
    </lineage>
</organism>
<accession>I4EK57</accession>